<comment type="caution">
    <text evidence="1">The sequence shown here is derived from an EMBL/GenBank/DDBJ whole genome shotgun (WGS) entry which is preliminary data.</text>
</comment>
<dbReference type="EMBL" id="REGN01005770">
    <property type="protein sequence ID" value="RNA12079.1"/>
    <property type="molecule type" value="Genomic_DNA"/>
</dbReference>
<dbReference type="Proteomes" id="UP000276133">
    <property type="component" value="Unassembled WGS sequence"/>
</dbReference>
<name>A0A3M7QLB7_BRAPC</name>
<sequence length="44" mass="4982">MCDPERIRNLVTVTKSGRMSKPRFQIEGGGVKIKVNEKNSCNFL</sequence>
<accession>A0A3M7QLB7</accession>
<evidence type="ECO:0000313" key="2">
    <source>
        <dbReference type="Proteomes" id="UP000276133"/>
    </source>
</evidence>
<keyword evidence="2" id="KW-1185">Reference proteome</keyword>
<proteinExistence type="predicted"/>
<dbReference type="AlphaFoldDB" id="A0A3M7QLB7"/>
<organism evidence="1 2">
    <name type="scientific">Brachionus plicatilis</name>
    <name type="common">Marine rotifer</name>
    <name type="synonym">Brachionus muelleri</name>
    <dbReference type="NCBI Taxonomy" id="10195"/>
    <lineage>
        <taxon>Eukaryota</taxon>
        <taxon>Metazoa</taxon>
        <taxon>Spiralia</taxon>
        <taxon>Gnathifera</taxon>
        <taxon>Rotifera</taxon>
        <taxon>Eurotatoria</taxon>
        <taxon>Monogononta</taxon>
        <taxon>Pseudotrocha</taxon>
        <taxon>Ploima</taxon>
        <taxon>Brachionidae</taxon>
        <taxon>Brachionus</taxon>
    </lineage>
</organism>
<gene>
    <name evidence="1" type="ORF">BpHYR1_039230</name>
</gene>
<evidence type="ECO:0000313" key="1">
    <source>
        <dbReference type="EMBL" id="RNA12079.1"/>
    </source>
</evidence>
<protein>
    <submittedName>
        <fullName evidence="1">Uncharacterized protein</fullName>
    </submittedName>
</protein>
<reference evidence="1 2" key="1">
    <citation type="journal article" date="2018" name="Sci. Rep.">
        <title>Genomic signatures of local adaptation to the degree of environmental predictability in rotifers.</title>
        <authorList>
            <person name="Franch-Gras L."/>
            <person name="Hahn C."/>
            <person name="Garcia-Roger E.M."/>
            <person name="Carmona M.J."/>
            <person name="Serra M."/>
            <person name="Gomez A."/>
        </authorList>
    </citation>
    <scope>NUCLEOTIDE SEQUENCE [LARGE SCALE GENOMIC DNA]</scope>
    <source>
        <strain evidence="1">HYR1</strain>
    </source>
</reference>